<feature type="transmembrane region" description="Helical" evidence="2">
    <location>
        <begin position="125"/>
        <end position="149"/>
    </location>
</feature>
<dbReference type="AlphaFoldDB" id="A0A5A7NRZ4"/>
<dbReference type="GO" id="GO:0006417">
    <property type="term" value="P:regulation of translation"/>
    <property type="evidence" value="ECO:0007669"/>
    <property type="project" value="TreeGrafter"/>
</dbReference>
<keyword evidence="2" id="KW-0812">Transmembrane</keyword>
<feature type="domain" description="Anti-sigma K factor RskA C-terminal" evidence="3">
    <location>
        <begin position="130"/>
        <end position="272"/>
    </location>
</feature>
<evidence type="ECO:0000313" key="5">
    <source>
        <dbReference type="Proteomes" id="UP000325307"/>
    </source>
</evidence>
<dbReference type="PANTHER" id="PTHR37461:SF1">
    <property type="entry name" value="ANTI-SIGMA-K FACTOR RSKA"/>
    <property type="match status" value="1"/>
</dbReference>
<reference evidence="4 5" key="1">
    <citation type="submission" date="2019-09" db="EMBL/GenBank/DDBJ databases">
        <title>Arthrobacter zafarii sp. nov., a moderately thermotolerant and halotolerant actinobacterium isolated from Cholistan desert soil of Pakistan.</title>
        <authorList>
            <person name="Amin A."/>
            <person name="Ahmed I."/>
            <person name="Khalid N."/>
            <person name="Schumann P."/>
            <person name="Busse H.J."/>
            <person name="Khan I.U."/>
            <person name="Li S."/>
            <person name="Li W.J."/>
        </authorList>
    </citation>
    <scope>NUCLEOTIDE SEQUENCE [LARGE SCALE GENOMIC DNA]</scope>
    <source>
        <strain evidence="4 5">NCCP-1664</strain>
    </source>
</reference>
<dbReference type="GO" id="GO:0016989">
    <property type="term" value="F:sigma factor antagonist activity"/>
    <property type="evidence" value="ECO:0007669"/>
    <property type="project" value="TreeGrafter"/>
</dbReference>
<evidence type="ECO:0000259" key="3">
    <source>
        <dbReference type="Pfam" id="PF10099"/>
    </source>
</evidence>
<keyword evidence="2" id="KW-1133">Transmembrane helix</keyword>
<feature type="compositionally biased region" description="Basic and acidic residues" evidence="1">
    <location>
        <begin position="70"/>
        <end position="83"/>
    </location>
</feature>
<comment type="caution">
    <text evidence="4">The sequence shown here is derived from an EMBL/GenBank/DDBJ whole genome shotgun (WGS) entry which is preliminary data.</text>
</comment>
<dbReference type="EMBL" id="BKDJ01000010">
    <property type="protein sequence ID" value="GER23585.1"/>
    <property type="molecule type" value="Genomic_DNA"/>
</dbReference>
<protein>
    <recommendedName>
        <fullName evidence="3">Anti-sigma K factor RskA C-terminal domain-containing protein</fullName>
    </recommendedName>
</protein>
<keyword evidence="5" id="KW-1185">Reference proteome</keyword>
<gene>
    <name evidence="4" type="ORF">NCCP1664_20800</name>
</gene>
<feature type="region of interest" description="Disordered" evidence="1">
    <location>
        <begin position="46"/>
        <end position="115"/>
    </location>
</feature>
<evidence type="ECO:0000256" key="2">
    <source>
        <dbReference type="SAM" id="Phobius"/>
    </source>
</evidence>
<dbReference type="Proteomes" id="UP000325307">
    <property type="component" value="Unassembled WGS sequence"/>
</dbReference>
<feature type="compositionally biased region" description="Low complexity" evidence="1">
    <location>
        <begin position="84"/>
        <end position="96"/>
    </location>
</feature>
<feature type="compositionally biased region" description="Polar residues" evidence="1">
    <location>
        <begin position="8"/>
        <end position="24"/>
    </location>
</feature>
<feature type="region of interest" description="Disordered" evidence="1">
    <location>
        <begin position="1"/>
        <end position="31"/>
    </location>
</feature>
<evidence type="ECO:0000256" key="1">
    <source>
        <dbReference type="SAM" id="MobiDB-lite"/>
    </source>
</evidence>
<organism evidence="4 5">
    <name type="scientific">Zafaria cholistanensis</name>
    <dbReference type="NCBI Taxonomy" id="1682741"/>
    <lineage>
        <taxon>Bacteria</taxon>
        <taxon>Bacillati</taxon>
        <taxon>Actinomycetota</taxon>
        <taxon>Actinomycetes</taxon>
        <taxon>Micrococcales</taxon>
        <taxon>Micrococcaceae</taxon>
        <taxon>Zafaria</taxon>
    </lineage>
</organism>
<dbReference type="PANTHER" id="PTHR37461">
    <property type="entry name" value="ANTI-SIGMA-K FACTOR RSKA"/>
    <property type="match status" value="1"/>
</dbReference>
<accession>A0A5A7NRZ4</accession>
<sequence length="277" mass="28930">MENKDQNLQDPSMRGSGSQGSEWQETAEPDFDADVSALLGLAVAETPPPSLKRNVMAAIRSVPQLPAEDDAARSHTDQQDGDQHQGNQHDAGTPAPAAAPVPAPEAAPVWLDPTRRSRRAGKRRWFSGLALAASALLVATAGLGGTVLWQQNQQEQMRQQLAAAQNDAAQMRRLLEAPDLRAAQAQTVGGAAVVLAYSPSEGLMTVSGEDLPDAPEGHGYELWLISADGATPAGMMPGSGVALVEGQMEGVTHLGITVEPAAGSPQPTTEPILLHAL</sequence>
<evidence type="ECO:0000313" key="4">
    <source>
        <dbReference type="EMBL" id="GER23585.1"/>
    </source>
</evidence>
<dbReference type="Pfam" id="PF10099">
    <property type="entry name" value="RskA_C"/>
    <property type="match status" value="1"/>
</dbReference>
<dbReference type="GO" id="GO:0005886">
    <property type="term" value="C:plasma membrane"/>
    <property type="evidence" value="ECO:0007669"/>
    <property type="project" value="InterPro"/>
</dbReference>
<dbReference type="InterPro" id="IPR018764">
    <property type="entry name" value="RskA_C"/>
</dbReference>
<name>A0A5A7NRZ4_9MICC</name>
<dbReference type="InterPro" id="IPR051474">
    <property type="entry name" value="Anti-sigma-K/W_factor"/>
</dbReference>
<keyword evidence="2" id="KW-0472">Membrane</keyword>
<proteinExistence type="predicted"/>